<reference evidence="2 3" key="1">
    <citation type="submission" date="2020-06" db="EMBL/GenBank/DDBJ databases">
        <title>Actinomadura xiongansis sp. nov., isolated from soil of Baiyangdian.</title>
        <authorList>
            <person name="Zhang X."/>
        </authorList>
    </citation>
    <scope>NUCLEOTIDE SEQUENCE [LARGE SCALE GENOMIC DNA]</scope>
    <source>
        <strain evidence="2 3">HBUM206468</strain>
    </source>
</reference>
<dbReference type="Proteomes" id="UP000805614">
    <property type="component" value="Unassembled WGS sequence"/>
</dbReference>
<evidence type="ECO:0000313" key="2">
    <source>
        <dbReference type="EMBL" id="MBC6464880.1"/>
    </source>
</evidence>
<sequence length="191" mass="20678">MGTRTSHRSAVRLFAYPAVRTPATRRGAITVDGPPPGPSPGSAPAKASSTGPPRRPRTGGPPTAPARRRAAPRVVREGNAGPDDGLTTAAEVIIRLVLEAFAGRRPFHHLARWMTLRVTEELSLQRPPIPVTGRVPPPRILISWIQTPAPDRAEVGAVALLGGDVQALALRLERFRGRWRCRALETTMRRP</sequence>
<keyword evidence="3" id="KW-1185">Reference proteome</keyword>
<protein>
    <submittedName>
        <fullName evidence="2">Uncharacterized protein</fullName>
    </submittedName>
</protein>
<dbReference type="Pfam" id="PF20060">
    <property type="entry name" value="DUF6459"/>
    <property type="match status" value="1"/>
</dbReference>
<dbReference type="InterPro" id="IPR045596">
    <property type="entry name" value="DUF6459"/>
</dbReference>
<dbReference type="RefSeq" id="WP_187241848.1">
    <property type="nucleotide sequence ID" value="NZ_BAAAOK010000008.1"/>
</dbReference>
<comment type="caution">
    <text evidence="2">The sequence shown here is derived from an EMBL/GenBank/DDBJ whole genome shotgun (WGS) entry which is preliminary data.</text>
</comment>
<dbReference type="EMBL" id="JABVEC010000002">
    <property type="protein sequence ID" value="MBC6464880.1"/>
    <property type="molecule type" value="Genomic_DNA"/>
</dbReference>
<gene>
    <name evidence="2" type="ORF">HKK74_05115</name>
</gene>
<name>A0ABR7LJE4_9ACTN</name>
<evidence type="ECO:0000313" key="3">
    <source>
        <dbReference type="Proteomes" id="UP000805614"/>
    </source>
</evidence>
<evidence type="ECO:0000256" key="1">
    <source>
        <dbReference type="SAM" id="MobiDB-lite"/>
    </source>
</evidence>
<proteinExistence type="predicted"/>
<accession>A0ABR7LJE4</accession>
<feature type="region of interest" description="Disordered" evidence="1">
    <location>
        <begin position="22"/>
        <end position="82"/>
    </location>
</feature>
<feature type="compositionally biased region" description="Low complexity" evidence="1">
    <location>
        <begin position="42"/>
        <end position="52"/>
    </location>
</feature>
<organism evidence="2 3">
    <name type="scientific">Actinomadura alba</name>
    <dbReference type="NCBI Taxonomy" id="406431"/>
    <lineage>
        <taxon>Bacteria</taxon>
        <taxon>Bacillati</taxon>
        <taxon>Actinomycetota</taxon>
        <taxon>Actinomycetes</taxon>
        <taxon>Streptosporangiales</taxon>
        <taxon>Thermomonosporaceae</taxon>
        <taxon>Actinomadura</taxon>
    </lineage>
</organism>